<comment type="caution">
    <text evidence="3">The sequence shown here is derived from an EMBL/GenBank/DDBJ whole genome shotgun (WGS) entry which is preliminary data.</text>
</comment>
<reference evidence="3 4" key="1">
    <citation type="journal article" date="2018" name="Proc. Natl. Acad. Sci. U.S.A.">
        <title>Linking secondary metabolites to gene clusters through genome sequencing of six diverse Aspergillus species.</title>
        <authorList>
            <person name="Kaerboelling I."/>
            <person name="Vesth T.C."/>
            <person name="Frisvad J.C."/>
            <person name="Nybo J.L."/>
            <person name="Theobald S."/>
            <person name="Kuo A."/>
            <person name="Bowyer P."/>
            <person name="Matsuda Y."/>
            <person name="Mondo S."/>
            <person name="Lyhne E.K."/>
            <person name="Kogle M.E."/>
            <person name="Clum A."/>
            <person name="Lipzen A."/>
            <person name="Salamov A."/>
            <person name="Ngan C.Y."/>
            <person name="Daum C."/>
            <person name="Chiniquy J."/>
            <person name="Barry K."/>
            <person name="LaButti K."/>
            <person name="Haridas S."/>
            <person name="Simmons B.A."/>
            <person name="Magnuson J.K."/>
            <person name="Mortensen U.H."/>
            <person name="Larsen T.O."/>
            <person name="Grigoriev I.V."/>
            <person name="Baker S.E."/>
            <person name="Andersen M.R."/>
        </authorList>
    </citation>
    <scope>NUCLEOTIDE SEQUENCE [LARGE SCALE GENOMIC DNA]</scope>
    <source>
        <strain evidence="3 4">IBT 24754</strain>
    </source>
</reference>
<gene>
    <name evidence="3" type="ORF">P175DRAFT_0516820</name>
</gene>
<dbReference type="InterPro" id="IPR000683">
    <property type="entry name" value="Gfo/Idh/MocA-like_OxRdtase_N"/>
</dbReference>
<evidence type="ECO:0000259" key="2">
    <source>
        <dbReference type="Pfam" id="PF02894"/>
    </source>
</evidence>
<name>A0A2T5LYC8_9EURO</name>
<dbReference type="PANTHER" id="PTHR43377">
    <property type="entry name" value="BILIVERDIN REDUCTASE A"/>
    <property type="match status" value="1"/>
</dbReference>
<protein>
    <recommendedName>
        <fullName evidence="5">Gfo/Idh/MocA-like oxidoreductase N-terminal domain-containing protein</fullName>
    </recommendedName>
</protein>
<dbReference type="Gene3D" id="3.40.50.720">
    <property type="entry name" value="NAD(P)-binding Rossmann-like Domain"/>
    <property type="match status" value="1"/>
</dbReference>
<dbReference type="AlphaFoldDB" id="A0A2T5LYC8"/>
<dbReference type="GO" id="GO:0000166">
    <property type="term" value="F:nucleotide binding"/>
    <property type="evidence" value="ECO:0007669"/>
    <property type="project" value="InterPro"/>
</dbReference>
<feature type="domain" description="Gfo/Idh/MocA-like oxidoreductase C-terminal" evidence="2">
    <location>
        <begin position="163"/>
        <end position="229"/>
    </location>
</feature>
<dbReference type="RefSeq" id="XP_040752678.1">
    <property type="nucleotide sequence ID" value="XM_040898932.1"/>
</dbReference>
<accession>A0A2T5LYC8</accession>
<dbReference type="EMBL" id="MSFN02000004">
    <property type="protein sequence ID" value="PTU21286.1"/>
    <property type="molecule type" value="Genomic_DNA"/>
</dbReference>
<dbReference type="VEuPathDB" id="FungiDB:P175DRAFT_0516820"/>
<proteinExistence type="predicted"/>
<organism evidence="3 4">
    <name type="scientific">Aspergillus ochraceoroseus IBT 24754</name>
    <dbReference type="NCBI Taxonomy" id="1392256"/>
    <lineage>
        <taxon>Eukaryota</taxon>
        <taxon>Fungi</taxon>
        <taxon>Dikarya</taxon>
        <taxon>Ascomycota</taxon>
        <taxon>Pezizomycotina</taxon>
        <taxon>Eurotiomycetes</taxon>
        <taxon>Eurotiomycetidae</taxon>
        <taxon>Eurotiales</taxon>
        <taxon>Aspergillaceae</taxon>
        <taxon>Aspergillus</taxon>
        <taxon>Aspergillus subgen. Nidulantes</taxon>
    </lineage>
</organism>
<dbReference type="Pfam" id="PF02894">
    <property type="entry name" value="GFO_IDH_MocA_C"/>
    <property type="match status" value="1"/>
</dbReference>
<dbReference type="PANTHER" id="PTHR43377:SF12">
    <property type="entry name" value="BINDING ROSSMANN FOLD OXIDOREDUCTASE, PUTATIVE (AFU_ORTHOLOGUE AFUA_3G11840)-RELATED"/>
    <property type="match status" value="1"/>
</dbReference>
<dbReference type="SUPFAM" id="SSF55347">
    <property type="entry name" value="Glyceraldehyde-3-phosphate dehydrogenase-like, C-terminal domain"/>
    <property type="match status" value="1"/>
</dbReference>
<dbReference type="Proteomes" id="UP000244073">
    <property type="component" value="Unassembled WGS sequence"/>
</dbReference>
<dbReference type="Pfam" id="PF01408">
    <property type="entry name" value="GFO_IDH_MocA"/>
    <property type="match status" value="1"/>
</dbReference>
<dbReference type="InterPro" id="IPR004104">
    <property type="entry name" value="Gfo/Idh/MocA-like_OxRdtase_C"/>
</dbReference>
<dbReference type="GeneID" id="63815814"/>
<dbReference type="InterPro" id="IPR051450">
    <property type="entry name" value="Gfo/Idh/MocA_Oxidoreductases"/>
</dbReference>
<evidence type="ECO:0008006" key="5">
    <source>
        <dbReference type="Google" id="ProtNLM"/>
    </source>
</evidence>
<dbReference type="InterPro" id="IPR036291">
    <property type="entry name" value="NAD(P)-bd_dom_sf"/>
</dbReference>
<evidence type="ECO:0000313" key="3">
    <source>
        <dbReference type="EMBL" id="PTU21286.1"/>
    </source>
</evidence>
<evidence type="ECO:0000313" key="4">
    <source>
        <dbReference type="Proteomes" id="UP000244073"/>
    </source>
</evidence>
<dbReference type="OrthoDB" id="64915at2759"/>
<sequence>MSHHIVAFDMQGELQFLMEFVIFGISYADPINEITSAGVHAVAEPVEFRRTSFGRKYIWGADGTPSEGQEFTGWKEWCVGETDRRRRQKLGESVPDGVDGVLVCTLDETHVDIMCAIAPLDLHVLCEKPLATSLEDCLFTEKSFLLDTCCSIVQHNIMLKKLLLTDKAIGDLLSIEHVEPVGWWHFAHSYVRRNWRRETKNRDGSLLTKCSHDIDFLLWLLAVPAEETQREPHLPRIHSLDGIPEKPAAANGTTNCISCPIERECQYIAIGNPHWVKNVIHDIEDLMKAAKPEMIRTTLLHKLAEDYDRSTTSDKVIAARPWYGRCVYESDNDVCDDQLVILSWDEDVSSSSPGKRAMLHMIANTEDECIRRGRVYGTSGELTYNSHTITYFCFLTRKKTVIDVPRQSSHEMRSHGGGDYGLIRAFIAAIEAVQNEEMWASEAQCRFIGGNLEDAVLGHAMVFAAEARRDDKVISWKDWWDTKTA</sequence>
<dbReference type="Gene3D" id="3.30.360.10">
    <property type="entry name" value="Dihydrodipicolinate Reductase, domain 2"/>
    <property type="match status" value="1"/>
</dbReference>
<feature type="domain" description="Gfo/Idh/MocA-like oxidoreductase N-terminal" evidence="1">
    <location>
        <begin position="96"/>
        <end position="137"/>
    </location>
</feature>
<evidence type="ECO:0000259" key="1">
    <source>
        <dbReference type="Pfam" id="PF01408"/>
    </source>
</evidence>
<dbReference type="SUPFAM" id="SSF51735">
    <property type="entry name" value="NAD(P)-binding Rossmann-fold domains"/>
    <property type="match status" value="1"/>
</dbReference>